<gene>
    <name evidence="7" type="ORF">EZS28_039617</name>
</gene>
<protein>
    <recommendedName>
        <fullName evidence="6">C2HC/C3H-type domain-containing protein</fullName>
    </recommendedName>
</protein>
<dbReference type="Gene3D" id="3.30.160.60">
    <property type="entry name" value="Classic Zinc Finger"/>
    <property type="match status" value="1"/>
</dbReference>
<keyword evidence="4" id="KW-0862">Zinc</keyword>
<evidence type="ECO:0000256" key="5">
    <source>
        <dbReference type="PROSITE-ProRule" id="PRU01371"/>
    </source>
</evidence>
<dbReference type="PROSITE" id="PS52027">
    <property type="entry name" value="ZF_C2HC_C3H"/>
    <property type="match status" value="1"/>
</dbReference>
<keyword evidence="1" id="KW-0479">Metal-binding</keyword>
<dbReference type="EMBL" id="SNRW01021144">
    <property type="protein sequence ID" value="KAA6364856.1"/>
    <property type="molecule type" value="Genomic_DNA"/>
</dbReference>
<evidence type="ECO:0000256" key="1">
    <source>
        <dbReference type="ARBA" id="ARBA00022723"/>
    </source>
</evidence>
<evidence type="ECO:0000259" key="6">
    <source>
        <dbReference type="PROSITE" id="PS52027"/>
    </source>
</evidence>
<dbReference type="InterPro" id="IPR013083">
    <property type="entry name" value="Znf_RING/FYVE/PHD"/>
</dbReference>
<dbReference type="InterPro" id="IPR049899">
    <property type="entry name" value="Znf_C2HC_C3H"/>
</dbReference>
<proteinExistence type="predicted"/>
<accession>A0A5J4U288</accession>
<dbReference type="OrthoDB" id="10255185at2759"/>
<dbReference type="PANTHER" id="PTHR13555">
    <property type="entry name" value="C2H2 ZINC FINGER CGI-62-RELATED"/>
    <property type="match status" value="1"/>
</dbReference>
<sequence length="162" mass="18703">MNIDKPAIKGPKGIPCPFCGMMFFKMSLPIHVKQCEQKMKYIKIPCRFCDEEIPKYEMNKHLKSCPKVIEAIIQQIEDNKKLAQSGQAVKHEFDDKLTEGQLTLKKLEQETQGGALIACAVCGRTFFPDRIAKHQQTCRKNYLNKTNHQPKVLKEFHVHFVE</sequence>
<comment type="caution">
    <text evidence="7">The sequence shown here is derived from an EMBL/GenBank/DDBJ whole genome shotgun (WGS) entry which is preliminary data.</text>
</comment>
<feature type="domain" description="C2HC/C3H-type" evidence="6">
    <location>
        <begin position="115"/>
        <end position="144"/>
    </location>
</feature>
<dbReference type="AlphaFoldDB" id="A0A5J4U288"/>
<keyword evidence="2" id="KW-0677">Repeat</keyword>
<evidence type="ECO:0000313" key="7">
    <source>
        <dbReference type="EMBL" id="KAA6364856.1"/>
    </source>
</evidence>
<evidence type="ECO:0000256" key="2">
    <source>
        <dbReference type="ARBA" id="ARBA00022737"/>
    </source>
</evidence>
<dbReference type="Pfam" id="PF13913">
    <property type="entry name" value="zf-C2HC_2"/>
    <property type="match status" value="2"/>
</dbReference>
<dbReference type="InterPro" id="IPR026319">
    <property type="entry name" value="ZC2HC1A/B-like"/>
</dbReference>
<name>A0A5J4U288_9EUKA</name>
<reference evidence="7 8" key="1">
    <citation type="submission" date="2019-03" db="EMBL/GenBank/DDBJ databases">
        <title>Single cell metagenomics reveals metabolic interactions within the superorganism composed of flagellate Streblomastix strix and complex community of Bacteroidetes bacteria on its surface.</title>
        <authorList>
            <person name="Treitli S.C."/>
            <person name="Kolisko M."/>
            <person name="Husnik F."/>
            <person name="Keeling P."/>
            <person name="Hampl V."/>
        </authorList>
    </citation>
    <scope>NUCLEOTIDE SEQUENCE [LARGE SCALE GENOMIC DNA]</scope>
    <source>
        <strain evidence="7">ST1C</strain>
    </source>
</reference>
<dbReference type="Proteomes" id="UP000324800">
    <property type="component" value="Unassembled WGS sequence"/>
</dbReference>
<evidence type="ECO:0000313" key="8">
    <source>
        <dbReference type="Proteomes" id="UP000324800"/>
    </source>
</evidence>
<evidence type="ECO:0000256" key="3">
    <source>
        <dbReference type="ARBA" id="ARBA00022771"/>
    </source>
</evidence>
<dbReference type="GO" id="GO:0008270">
    <property type="term" value="F:zinc ion binding"/>
    <property type="evidence" value="ECO:0007669"/>
    <property type="project" value="UniProtKB-KW"/>
</dbReference>
<evidence type="ECO:0000256" key="4">
    <source>
        <dbReference type="ARBA" id="ARBA00022833"/>
    </source>
</evidence>
<keyword evidence="3 5" id="KW-0863">Zinc-finger</keyword>
<organism evidence="7 8">
    <name type="scientific">Streblomastix strix</name>
    <dbReference type="NCBI Taxonomy" id="222440"/>
    <lineage>
        <taxon>Eukaryota</taxon>
        <taxon>Metamonada</taxon>
        <taxon>Preaxostyla</taxon>
        <taxon>Oxymonadida</taxon>
        <taxon>Streblomastigidae</taxon>
        <taxon>Streblomastix</taxon>
    </lineage>
</organism>
<dbReference type="Gene3D" id="3.30.40.10">
    <property type="entry name" value="Zinc/RING finger domain, C3HC4 (zinc finger)"/>
    <property type="match status" value="1"/>
</dbReference>